<protein>
    <recommendedName>
        <fullName evidence="3">DUF2710 domain-containing protein</fullName>
    </recommendedName>
</protein>
<name>A0A1A3MML4_MYCAS</name>
<evidence type="ECO:0008006" key="3">
    <source>
        <dbReference type="Google" id="ProtNLM"/>
    </source>
</evidence>
<evidence type="ECO:0000313" key="1">
    <source>
        <dbReference type="EMBL" id="OBK10746.1"/>
    </source>
</evidence>
<dbReference type="EMBL" id="LZLQ01000146">
    <property type="protein sequence ID" value="OBK10746.1"/>
    <property type="molecule type" value="Genomic_DNA"/>
</dbReference>
<proteinExistence type="predicted"/>
<dbReference type="InterPro" id="IPR036894">
    <property type="entry name" value="YbaB-like_sf"/>
</dbReference>
<dbReference type="Gene3D" id="3.30.1310.10">
    <property type="entry name" value="Nucleoid-associated protein YbaB-like domain"/>
    <property type="match status" value="1"/>
</dbReference>
<organism evidence="1 2">
    <name type="scientific">Mycobacterium asiaticum</name>
    <dbReference type="NCBI Taxonomy" id="1790"/>
    <lineage>
        <taxon>Bacteria</taxon>
        <taxon>Bacillati</taxon>
        <taxon>Actinomycetota</taxon>
        <taxon>Actinomycetes</taxon>
        <taxon>Mycobacteriales</taxon>
        <taxon>Mycobacteriaceae</taxon>
        <taxon>Mycobacterium</taxon>
    </lineage>
</organism>
<gene>
    <name evidence="1" type="ORF">A5636_14840</name>
</gene>
<comment type="caution">
    <text evidence="1">The sequence shown here is derived from an EMBL/GenBank/DDBJ whole genome shotgun (WGS) entry which is preliminary data.</text>
</comment>
<sequence>MVSGPGRSEIADLSAEGDRALVEAVLRSLSEAADKWEAFVAQAETVTYSVDLGDVYAVANSDGRLLKLTLHPDVMAGYAPSELADRLNLAIAAVREEAEAENQARYGGSLQ</sequence>
<accession>A0A1A3MML4</accession>
<dbReference type="Proteomes" id="UP000093629">
    <property type="component" value="Unassembled WGS sequence"/>
</dbReference>
<dbReference type="AlphaFoldDB" id="A0A1A3MML4"/>
<keyword evidence="2" id="KW-1185">Reference proteome</keyword>
<dbReference type="OrthoDB" id="4731987at2"/>
<dbReference type="RefSeq" id="WP_065160997.1">
    <property type="nucleotide sequence ID" value="NZ_LZLQ01000146.1"/>
</dbReference>
<reference evidence="1 2" key="1">
    <citation type="submission" date="2016-06" db="EMBL/GenBank/DDBJ databases">
        <authorList>
            <person name="Kjaerup R.B."/>
            <person name="Dalgaard T.S."/>
            <person name="Juul-Madsen H.R."/>
        </authorList>
    </citation>
    <scope>NUCLEOTIDE SEQUENCE [LARGE SCALE GENOMIC DNA]</scope>
    <source>
        <strain evidence="1 2">1245139.5</strain>
    </source>
</reference>
<dbReference type="InterPro" id="IPR024296">
    <property type="entry name" value="DUF2710"/>
</dbReference>
<dbReference type="Pfam" id="PF10921">
    <property type="entry name" value="DUF2710"/>
    <property type="match status" value="1"/>
</dbReference>
<evidence type="ECO:0000313" key="2">
    <source>
        <dbReference type="Proteomes" id="UP000093629"/>
    </source>
</evidence>